<organism evidence="6 7">
    <name type="scientific">Dyella choica</name>
    <dbReference type="NCBI Taxonomy" id="1927959"/>
    <lineage>
        <taxon>Bacteria</taxon>
        <taxon>Pseudomonadati</taxon>
        <taxon>Pseudomonadota</taxon>
        <taxon>Gammaproteobacteria</taxon>
        <taxon>Lysobacterales</taxon>
        <taxon>Rhodanobacteraceae</taxon>
        <taxon>Dyella</taxon>
    </lineage>
</organism>
<comment type="caution">
    <text evidence="6">The sequence shown here is derived from an EMBL/GenBank/DDBJ whole genome shotgun (WGS) entry which is preliminary data.</text>
</comment>
<evidence type="ECO:0000259" key="5">
    <source>
        <dbReference type="PROSITE" id="PS00716"/>
    </source>
</evidence>
<proteinExistence type="predicted"/>
<dbReference type="SUPFAM" id="SSF88659">
    <property type="entry name" value="Sigma3 and sigma4 domains of RNA polymerase sigma factors"/>
    <property type="match status" value="1"/>
</dbReference>
<evidence type="ECO:0000313" key="6">
    <source>
        <dbReference type="EMBL" id="RUL72716.1"/>
    </source>
</evidence>
<dbReference type="Gene3D" id="1.10.1740.10">
    <property type="match status" value="1"/>
</dbReference>
<dbReference type="Pfam" id="PF04545">
    <property type="entry name" value="Sigma70_r4"/>
    <property type="match status" value="1"/>
</dbReference>
<name>A0A3S0R212_9GAMM</name>
<keyword evidence="7" id="KW-1185">Reference proteome</keyword>
<dbReference type="PANTHER" id="PTHR30385:SF7">
    <property type="entry name" value="RNA POLYMERASE SIGMA FACTOR FLIA"/>
    <property type="match status" value="1"/>
</dbReference>
<dbReference type="Proteomes" id="UP000274358">
    <property type="component" value="Unassembled WGS sequence"/>
</dbReference>
<reference evidence="6 7" key="1">
    <citation type="submission" date="2018-12" db="EMBL/GenBank/DDBJ databases">
        <title>Dyella dinghuensis sp. nov. DHOA06 and Dyella choica sp. nov. 4M-K27, isolated from forest soil.</title>
        <authorList>
            <person name="Qiu L.-H."/>
            <person name="Gao Z.-H."/>
        </authorList>
    </citation>
    <scope>NUCLEOTIDE SEQUENCE [LARGE SCALE GENOMIC DNA]</scope>
    <source>
        <strain evidence="6 7">4M-K27</strain>
    </source>
</reference>
<dbReference type="RefSeq" id="WP_126685963.1">
    <property type="nucleotide sequence ID" value="NZ_RYYV01000014.1"/>
</dbReference>
<keyword evidence="4" id="KW-0804">Transcription</keyword>
<protein>
    <submittedName>
        <fullName evidence="6">Sigma-70 family RNA polymerase sigma factor</fullName>
    </submittedName>
</protein>
<dbReference type="InterPro" id="IPR013325">
    <property type="entry name" value="RNA_pol_sigma_r2"/>
</dbReference>
<dbReference type="InterPro" id="IPR007630">
    <property type="entry name" value="RNA_pol_sigma70_r4"/>
</dbReference>
<sequence>MEGDEDTLWLRWQQERSHAARDALIIHYSPWARMVARDVYMRVYLMRDSWHDCVQNALLGLMEAIERFDPARRVPFKPFARLRIRGAVFDGLRVLRNVHLELGHDAPYRRTAAKERVESLHEEGSGDALEDFIATTVGLGLGFLLDMQSMPGGVQPADAYAELEKAQLSAAVSDSLEQLTEREQMVVVLHYYHQLSFVEVAERLGVTKGRISQLHKRALDRLRGCLRARAMAELA</sequence>
<dbReference type="PANTHER" id="PTHR30385">
    <property type="entry name" value="SIGMA FACTOR F FLAGELLAR"/>
    <property type="match status" value="1"/>
</dbReference>
<evidence type="ECO:0000256" key="1">
    <source>
        <dbReference type="ARBA" id="ARBA00023015"/>
    </source>
</evidence>
<dbReference type="Gene3D" id="1.20.140.160">
    <property type="match status" value="1"/>
</dbReference>
<dbReference type="InterPro" id="IPR007627">
    <property type="entry name" value="RNA_pol_sigma70_r2"/>
</dbReference>
<accession>A0A3S0R212</accession>
<evidence type="ECO:0000313" key="7">
    <source>
        <dbReference type="Proteomes" id="UP000274358"/>
    </source>
</evidence>
<dbReference type="Pfam" id="PF04542">
    <property type="entry name" value="Sigma70_r2"/>
    <property type="match status" value="1"/>
</dbReference>
<evidence type="ECO:0000256" key="3">
    <source>
        <dbReference type="ARBA" id="ARBA00023125"/>
    </source>
</evidence>
<dbReference type="GO" id="GO:0003677">
    <property type="term" value="F:DNA binding"/>
    <property type="evidence" value="ECO:0007669"/>
    <property type="project" value="UniProtKB-KW"/>
</dbReference>
<dbReference type="SUPFAM" id="SSF88946">
    <property type="entry name" value="Sigma2 domain of RNA polymerase sigma factors"/>
    <property type="match status" value="1"/>
</dbReference>
<dbReference type="EMBL" id="RYYV01000014">
    <property type="protein sequence ID" value="RUL72716.1"/>
    <property type="molecule type" value="Genomic_DNA"/>
</dbReference>
<dbReference type="NCBIfam" id="TIGR02937">
    <property type="entry name" value="sigma70-ECF"/>
    <property type="match status" value="1"/>
</dbReference>
<keyword evidence="3" id="KW-0238">DNA-binding</keyword>
<evidence type="ECO:0000256" key="2">
    <source>
        <dbReference type="ARBA" id="ARBA00023082"/>
    </source>
</evidence>
<dbReference type="AlphaFoldDB" id="A0A3S0R212"/>
<dbReference type="PRINTS" id="PR00046">
    <property type="entry name" value="SIGMA70FCT"/>
</dbReference>
<gene>
    <name evidence="6" type="ORF">EKH80_16905</name>
</gene>
<dbReference type="InterPro" id="IPR014284">
    <property type="entry name" value="RNA_pol_sigma-70_dom"/>
</dbReference>
<dbReference type="PROSITE" id="PS00716">
    <property type="entry name" value="SIGMA70_2"/>
    <property type="match status" value="1"/>
</dbReference>
<feature type="domain" description="RNA polymerase sigma-70" evidence="5">
    <location>
        <begin position="196"/>
        <end position="222"/>
    </location>
</feature>
<dbReference type="GO" id="GO:0016987">
    <property type="term" value="F:sigma factor activity"/>
    <property type="evidence" value="ECO:0007669"/>
    <property type="project" value="UniProtKB-KW"/>
</dbReference>
<dbReference type="GO" id="GO:0006352">
    <property type="term" value="P:DNA-templated transcription initiation"/>
    <property type="evidence" value="ECO:0007669"/>
    <property type="project" value="InterPro"/>
</dbReference>
<dbReference type="OrthoDB" id="8481770at2"/>
<keyword evidence="1" id="KW-0805">Transcription regulation</keyword>
<dbReference type="InterPro" id="IPR000943">
    <property type="entry name" value="RNA_pol_sigma70"/>
</dbReference>
<dbReference type="InterPro" id="IPR013324">
    <property type="entry name" value="RNA_pol_sigma_r3/r4-like"/>
</dbReference>
<dbReference type="CDD" id="cd06171">
    <property type="entry name" value="Sigma70_r4"/>
    <property type="match status" value="1"/>
</dbReference>
<evidence type="ECO:0000256" key="4">
    <source>
        <dbReference type="ARBA" id="ARBA00023163"/>
    </source>
</evidence>
<keyword evidence="2" id="KW-0731">Sigma factor</keyword>